<dbReference type="Pfam" id="PF03477">
    <property type="entry name" value="ATP-cone"/>
    <property type="match status" value="1"/>
</dbReference>
<accession>X0UWS7</accession>
<comment type="caution">
    <text evidence="6">The sequence shown here is derived from an EMBL/GenBank/DDBJ whole genome shotgun (WGS) entry which is preliminary data.</text>
</comment>
<evidence type="ECO:0000259" key="5">
    <source>
        <dbReference type="PROSITE" id="PS51161"/>
    </source>
</evidence>
<keyword evidence="2" id="KW-0067">ATP-binding</keyword>
<dbReference type="InterPro" id="IPR005144">
    <property type="entry name" value="ATP-cone_dom"/>
</dbReference>
<feature type="domain" description="ATP-cone" evidence="5">
    <location>
        <begin position="1"/>
        <end position="48"/>
    </location>
</feature>
<dbReference type="AlphaFoldDB" id="X0UWS7"/>
<dbReference type="EMBL" id="BARS01011709">
    <property type="protein sequence ID" value="GAF92890.1"/>
    <property type="molecule type" value="Genomic_DNA"/>
</dbReference>
<dbReference type="InterPro" id="IPR003796">
    <property type="entry name" value="RNR_NrdR-like"/>
</dbReference>
<evidence type="ECO:0000256" key="3">
    <source>
        <dbReference type="SAM" id="Coils"/>
    </source>
</evidence>
<dbReference type="HAMAP" id="MF_00440">
    <property type="entry name" value="NrdR"/>
    <property type="match status" value="1"/>
</dbReference>
<organism evidence="6">
    <name type="scientific">marine sediment metagenome</name>
    <dbReference type="NCBI Taxonomy" id="412755"/>
    <lineage>
        <taxon>unclassified sequences</taxon>
        <taxon>metagenomes</taxon>
        <taxon>ecological metagenomes</taxon>
    </lineage>
</organism>
<dbReference type="GO" id="GO:0005524">
    <property type="term" value="F:ATP binding"/>
    <property type="evidence" value="ECO:0007669"/>
    <property type="project" value="UniProtKB-KW"/>
</dbReference>
<keyword evidence="3" id="KW-0175">Coiled coil</keyword>
<sequence>ETQVHAQGKAEVPTTFVGELVIDRLRDLDEVAYIRFASVYRAFRDMDDLKEELAALERNRAQAEAGAGQLPLLPEEALEGISARRRRGRARRTRLRTGRPAAASGDGRARKPR</sequence>
<gene>
    <name evidence="6" type="ORF">S01H1_21193</name>
</gene>
<feature type="coiled-coil region" evidence="3">
    <location>
        <begin position="39"/>
        <end position="66"/>
    </location>
</feature>
<keyword evidence="1" id="KW-0547">Nucleotide-binding</keyword>
<dbReference type="PANTHER" id="PTHR30455">
    <property type="entry name" value="TRANSCRIPTIONAL REPRESSOR NRDR"/>
    <property type="match status" value="1"/>
</dbReference>
<evidence type="ECO:0000256" key="2">
    <source>
        <dbReference type="ARBA" id="ARBA00022840"/>
    </source>
</evidence>
<name>X0UWS7_9ZZZZ</name>
<protein>
    <recommendedName>
        <fullName evidence="5">ATP-cone domain-containing protein</fullName>
    </recommendedName>
</protein>
<dbReference type="GO" id="GO:0008270">
    <property type="term" value="F:zinc ion binding"/>
    <property type="evidence" value="ECO:0007669"/>
    <property type="project" value="InterPro"/>
</dbReference>
<dbReference type="PANTHER" id="PTHR30455:SF2">
    <property type="entry name" value="TRANSCRIPTIONAL REPRESSOR NRDR"/>
    <property type="match status" value="1"/>
</dbReference>
<feature type="compositionally biased region" description="Basic residues" evidence="4">
    <location>
        <begin position="83"/>
        <end position="97"/>
    </location>
</feature>
<evidence type="ECO:0000313" key="6">
    <source>
        <dbReference type="EMBL" id="GAF92890.1"/>
    </source>
</evidence>
<proteinExistence type="inferred from homology"/>
<feature type="non-terminal residue" evidence="6">
    <location>
        <position position="1"/>
    </location>
</feature>
<dbReference type="GO" id="GO:0045892">
    <property type="term" value="P:negative regulation of DNA-templated transcription"/>
    <property type="evidence" value="ECO:0007669"/>
    <property type="project" value="InterPro"/>
</dbReference>
<reference evidence="6" key="1">
    <citation type="journal article" date="2014" name="Front. Microbiol.">
        <title>High frequency of phylogenetically diverse reductive dehalogenase-homologous genes in deep subseafloor sedimentary metagenomes.</title>
        <authorList>
            <person name="Kawai M."/>
            <person name="Futagami T."/>
            <person name="Toyoda A."/>
            <person name="Takaki Y."/>
            <person name="Nishi S."/>
            <person name="Hori S."/>
            <person name="Arai W."/>
            <person name="Tsubouchi T."/>
            <person name="Morono Y."/>
            <person name="Uchiyama I."/>
            <person name="Ito T."/>
            <person name="Fujiyama A."/>
            <person name="Inagaki F."/>
            <person name="Takami H."/>
        </authorList>
    </citation>
    <scope>NUCLEOTIDE SEQUENCE</scope>
    <source>
        <strain evidence="6">Expedition CK06-06</strain>
    </source>
</reference>
<dbReference type="PROSITE" id="PS51161">
    <property type="entry name" value="ATP_CONE"/>
    <property type="match status" value="1"/>
</dbReference>
<feature type="region of interest" description="Disordered" evidence="4">
    <location>
        <begin position="81"/>
        <end position="113"/>
    </location>
</feature>
<evidence type="ECO:0000256" key="4">
    <source>
        <dbReference type="SAM" id="MobiDB-lite"/>
    </source>
</evidence>
<evidence type="ECO:0000256" key="1">
    <source>
        <dbReference type="ARBA" id="ARBA00022741"/>
    </source>
</evidence>